<feature type="compositionally biased region" description="Low complexity" evidence="2">
    <location>
        <begin position="1270"/>
        <end position="1286"/>
    </location>
</feature>
<feature type="compositionally biased region" description="Polar residues" evidence="2">
    <location>
        <begin position="1334"/>
        <end position="1349"/>
    </location>
</feature>
<dbReference type="SMART" id="SM01303">
    <property type="entry name" value="RasGEF_N_2"/>
    <property type="match status" value="1"/>
</dbReference>
<evidence type="ECO:0000313" key="6">
    <source>
        <dbReference type="EMBL" id="QPG76924.1"/>
    </source>
</evidence>
<feature type="compositionally biased region" description="Basic and acidic residues" evidence="2">
    <location>
        <begin position="20"/>
        <end position="29"/>
    </location>
</feature>
<dbReference type="KEGG" id="bnn:FOA43_004318"/>
<evidence type="ECO:0000313" key="7">
    <source>
        <dbReference type="Proteomes" id="UP000662931"/>
    </source>
</evidence>
<evidence type="ECO:0000259" key="5">
    <source>
        <dbReference type="SMART" id="SM01310"/>
    </source>
</evidence>
<dbReference type="RefSeq" id="XP_038780489.1">
    <property type="nucleotide sequence ID" value="XM_038924561.1"/>
</dbReference>
<keyword evidence="7" id="KW-1185">Reference proteome</keyword>
<organism evidence="6 7">
    <name type="scientific">Eeniella nana</name>
    <name type="common">Yeast</name>
    <name type="synonym">Brettanomyces nanus</name>
    <dbReference type="NCBI Taxonomy" id="13502"/>
    <lineage>
        <taxon>Eukaryota</taxon>
        <taxon>Fungi</taxon>
        <taxon>Dikarya</taxon>
        <taxon>Ascomycota</taxon>
        <taxon>Saccharomycotina</taxon>
        <taxon>Pichiomycetes</taxon>
        <taxon>Pichiales</taxon>
        <taxon>Pichiaceae</taxon>
        <taxon>Brettanomyces</taxon>
    </lineage>
</organism>
<dbReference type="OrthoDB" id="271111at2759"/>
<dbReference type="SMART" id="SM01310">
    <property type="entry name" value="RICTOR_V"/>
    <property type="match status" value="1"/>
</dbReference>
<dbReference type="Proteomes" id="UP000662931">
    <property type="component" value="Chromosome 4"/>
</dbReference>
<feature type="compositionally biased region" description="Polar residues" evidence="2">
    <location>
        <begin position="1"/>
        <end position="18"/>
    </location>
</feature>
<feature type="region of interest" description="Disordered" evidence="2">
    <location>
        <begin position="1248"/>
        <end position="1381"/>
    </location>
</feature>
<dbReference type="InterPro" id="IPR029451">
    <property type="entry name" value="RICTOR_M"/>
</dbReference>
<accession>A0A875SE30</accession>
<gene>
    <name evidence="6" type="ORF">FOA43_004318</name>
</gene>
<sequence length="1381" mass="156448">MNTDENPSGPASNFQQVLDNPRDDTEKPKTVTKNAKRNEQKVIANKSSFAQIKKKTDIPKILTSSFKSARIRSRTLPSQNASDALDNNAPHTRLFQTVDTSVDNDIAWNTEESYSDDSEGNKSPAWVLTDILHSFGEKDRPTGYLVRRANELVGLLETHESLRRDLVLQSILHKIQNLLLHSNSSVIACGFRVIWCIIDDYKSLALFTQFNLHYFLIHSLAKDGKPNDIEREESLKLVRKFVDVEDGVTLLNLDIMKALVAVADNSDDPLRTSALETICEVSVLAPEITFKANGIKSMLQCVLDGVSSMTGTCILTIIKLLDSPDARRYVMDEKVIQALICPFMDIVHVRIERLQALAYVIASLLKSWPGLIAFSQNDFMPLRQLISCLTFDSSPVRVVLIHIFYEIFHIKSLPWIVLRDNTQETATRGSSAVLFIRDAAVKIHQPKSVQATRIPEREAPFINHYTSLLLQICFKCGLWDRLTRIFEDSTDKKFTKKVVFLLSEMSYLQTFLVPKKLHTPLAPSFRLNRLLEKAIRKHHKTGLLPSELRQEALEQEKSEIVPSSASKVLDAIDELNDDSTSGLTTLITQGSVQLRLQNMSSGIDIKALVFKTGVLTTKAFAKWDWPLIIQLMRAPLRNRKMFDEVVRTTKFYKRLLSFYRPFKYRFSMLRKTPGNQIYVRAGCEIFKNLLSHKNGVNYLSENKLLPQIAECLAQVDPYSGITAADALFSKGKLENTISSAFFKFVEILSGDLNGIRMMEQWWLFDMLYHITDRASNREDLTKLIIRNLKYNIPGHCRIILKKVASTGNTSCRLLATRILGDLLHEGGVYESYACHALVDQFCDRSLQVSDVAVEALTNYATDSSTVDRLIACQPSLDHLGNKSAKLIQAIFSTSSGFDYLQNQLNFVETEMEAWVDTKNKVYVREIEAFIAKRLFNFRNTSTLEMPYHFFGALVKTVEGVRLLESTETFSSFSNTIRNYVFMIRNSKEVQFYGENLVDTVENTILELKSVLWAIGNISVSEYGINLLEMSGLVEDIHCITENSVNLSLKGSCFFIMGLVAQTDQGSEILDDLGWYATRSSLGVNLPICLPRDFAGFLEMEKNELVTKVPIESSVEIFDKIMEEDFVPYNSDERVMEHTNSSNTISGVPGSSTYVTTQYSREYLMMYKVYENLNLILVNQAKAYGNLAKLKKRYPSIFSTEPTVLKFIMRVLNLYRVKGAVRKHLLTELINFNKMMEILLRRERRKMKETIGGSSPQLPTSNLTIPPLPLPLARSSPSLSPTPTWTKLSRRTTLDDDGGVEPVTLTTISHSNNKNKHQTPFPSQSQTRSRSSTQDHTTIGNSVLFTSIYKNSRRGEATISDEDSEGKKETEEDQDRENDSDK</sequence>
<dbReference type="GeneID" id="62197718"/>
<dbReference type="InterPro" id="IPR016024">
    <property type="entry name" value="ARM-type_fold"/>
</dbReference>
<dbReference type="SUPFAM" id="SSF48371">
    <property type="entry name" value="ARM repeat"/>
    <property type="match status" value="2"/>
</dbReference>
<dbReference type="InterPro" id="IPR028268">
    <property type="entry name" value="Pianissimo_fam"/>
</dbReference>
<protein>
    <submittedName>
        <fullName evidence="6">Uncharacterized protein</fullName>
    </submittedName>
</protein>
<dbReference type="SMART" id="SM01307">
    <property type="entry name" value="RICTOR_M"/>
    <property type="match status" value="1"/>
</dbReference>
<feature type="region of interest" description="Disordered" evidence="2">
    <location>
        <begin position="1"/>
        <end position="40"/>
    </location>
</feature>
<dbReference type="GO" id="GO:0038203">
    <property type="term" value="P:TORC2 signaling"/>
    <property type="evidence" value="ECO:0007669"/>
    <property type="project" value="TreeGrafter"/>
</dbReference>
<evidence type="ECO:0000256" key="2">
    <source>
        <dbReference type="SAM" id="MobiDB-lite"/>
    </source>
</evidence>
<dbReference type="PANTHER" id="PTHR13298">
    <property type="entry name" value="CYTOSOLIC REGULATOR PIANISSIMO"/>
    <property type="match status" value="1"/>
</dbReference>
<dbReference type="Pfam" id="PF14666">
    <property type="entry name" value="RICTOR_M"/>
    <property type="match status" value="1"/>
</dbReference>
<dbReference type="Pfam" id="PF14664">
    <property type="entry name" value="RICTOR_N"/>
    <property type="match status" value="1"/>
</dbReference>
<evidence type="ECO:0000259" key="4">
    <source>
        <dbReference type="SMART" id="SM01308"/>
    </source>
</evidence>
<dbReference type="Pfam" id="PF14663">
    <property type="entry name" value="RasGEF_N_2"/>
    <property type="match status" value="1"/>
</dbReference>
<feature type="compositionally biased region" description="Low complexity" evidence="2">
    <location>
        <begin position="1322"/>
        <end position="1333"/>
    </location>
</feature>
<dbReference type="EMBL" id="CP064815">
    <property type="protein sequence ID" value="QPG76924.1"/>
    <property type="molecule type" value="Genomic_DNA"/>
</dbReference>
<dbReference type="GO" id="GO:0031932">
    <property type="term" value="C:TORC2 complex"/>
    <property type="evidence" value="ECO:0007669"/>
    <property type="project" value="InterPro"/>
</dbReference>
<dbReference type="InterPro" id="IPR011989">
    <property type="entry name" value="ARM-like"/>
</dbReference>
<dbReference type="Pfam" id="PF14668">
    <property type="entry name" value="RICTOR_V"/>
    <property type="match status" value="1"/>
</dbReference>
<dbReference type="PANTHER" id="PTHR13298:SF11">
    <property type="entry name" value="RAPAMYCIN-INSENSITIVE COMPANION OF MTOR"/>
    <property type="match status" value="1"/>
</dbReference>
<dbReference type="InterPro" id="IPR028267">
    <property type="entry name" value="Pianissimo_N"/>
</dbReference>
<feature type="domain" description="Rapamycin-insensitive companion of mTOR middle" evidence="3">
    <location>
        <begin position="600"/>
        <end position="825"/>
    </location>
</feature>
<evidence type="ECO:0000256" key="1">
    <source>
        <dbReference type="ARBA" id="ARBA00008878"/>
    </source>
</evidence>
<feature type="domain" description="Rapamycin-insensitive companion of mTOR" evidence="5">
    <location>
        <begin position="1004"/>
        <end position="1076"/>
    </location>
</feature>
<dbReference type="Gene3D" id="1.25.10.10">
    <property type="entry name" value="Leucine-rich Repeat Variant"/>
    <property type="match status" value="1"/>
</dbReference>
<dbReference type="InterPro" id="IPR029452">
    <property type="entry name" value="RICTOR_V"/>
</dbReference>
<evidence type="ECO:0000259" key="3">
    <source>
        <dbReference type="SMART" id="SM01307"/>
    </source>
</evidence>
<feature type="compositionally biased region" description="Polar residues" evidence="2">
    <location>
        <begin position="1251"/>
        <end position="1263"/>
    </location>
</feature>
<reference evidence="6" key="1">
    <citation type="submission" date="2020-10" db="EMBL/GenBank/DDBJ databases">
        <authorList>
            <person name="Roach M.J.R."/>
        </authorList>
    </citation>
    <scope>NUCLEOTIDE SEQUENCE</scope>
    <source>
        <strain evidence="6">CBS 1945</strain>
    </source>
</reference>
<feature type="compositionally biased region" description="Polar residues" evidence="2">
    <location>
        <begin position="1303"/>
        <end position="1321"/>
    </location>
</feature>
<feature type="domain" description="Rapamycin-insensitive companion of mTOR N-terminal" evidence="4">
    <location>
        <begin position="146"/>
        <end position="514"/>
    </location>
</feature>
<dbReference type="SMART" id="SM01308">
    <property type="entry name" value="RICTOR_N"/>
    <property type="match status" value="1"/>
</dbReference>
<comment type="similarity">
    <text evidence="1">Belongs to the RICTOR family.</text>
</comment>
<dbReference type="InterPro" id="IPR029453">
    <property type="entry name" value="Rictor_IV"/>
</dbReference>
<name>A0A875SE30_EENNA</name>
<proteinExistence type="inferred from homology"/>